<evidence type="ECO:0000256" key="1">
    <source>
        <dbReference type="ARBA" id="ARBA00009740"/>
    </source>
</evidence>
<evidence type="ECO:0000313" key="2">
    <source>
        <dbReference type="EMBL" id="TGZ81682.1"/>
    </source>
</evidence>
<dbReference type="AlphaFoldDB" id="A0A4S2MY60"/>
<proteinExistence type="inferred from homology"/>
<reference evidence="2 3" key="1">
    <citation type="submission" date="2019-04" db="EMBL/GenBank/DDBJ databases">
        <title>Comparative genomics and transcriptomics to analyze fruiting body development in filamentous ascomycetes.</title>
        <authorList>
            <consortium name="DOE Joint Genome Institute"/>
            <person name="Lutkenhaus R."/>
            <person name="Traeger S."/>
            <person name="Breuer J."/>
            <person name="Kuo A."/>
            <person name="Lipzen A."/>
            <person name="Pangilinan J."/>
            <person name="Dilworth D."/>
            <person name="Sandor L."/>
            <person name="Poggeler S."/>
            <person name="Barry K."/>
            <person name="Grigoriev I.V."/>
            <person name="Nowrousian M."/>
        </authorList>
    </citation>
    <scope>NUCLEOTIDE SEQUENCE [LARGE SCALE GENOMIC DNA]</scope>
    <source>
        <strain evidence="2 3">CBS 389.68</strain>
    </source>
</reference>
<dbReference type="EMBL" id="ML220118">
    <property type="protein sequence ID" value="TGZ81682.1"/>
    <property type="molecule type" value="Genomic_DNA"/>
</dbReference>
<dbReference type="InterPro" id="IPR010686">
    <property type="entry name" value="OBAP-like"/>
</dbReference>
<evidence type="ECO:0000313" key="3">
    <source>
        <dbReference type="Proteomes" id="UP000298138"/>
    </source>
</evidence>
<organism evidence="2 3">
    <name type="scientific">Ascodesmis nigricans</name>
    <dbReference type="NCBI Taxonomy" id="341454"/>
    <lineage>
        <taxon>Eukaryota</taxon>
        <taxon>Fungi</taxon>
        <taxon>Dikarya</taxon>
        <taxon>Ascomycota</taxon>
        <taxon>Pezizomycotina</taxon>
        <taxon>Pezizomycetes</taxon>
        <taxon>Pezizales</taxon>
        <taxon>Ascodesmidaceae</taxon>
        <taxon>Ascodesmis</taxon>
    </lineage>
</organism>
<protein>
    <submittedName>
        <fullName evidence="2">DUF1264-domain-containing protein</fullName>
    </submittedName>
</protein>
<sequence>MSCHNAPTNPNVVGGEPSLTNKVLNTGASIIQDFTPVQNICAHLHAFHVFASDPKRTPVPTHHYCSHVTSDLRQCLLYDSNAKDARLIGVEYMISPEQFATLDKEEKKLWHSHVFEVKSGMLVMPQPQSSLLPAAAWEAAETKEMEEVIKLYGKVWQLWDTASNDKIPLGHPQLMMSYTKETPTMIRITEERDKLMGVDFRKKANLREYIPAPGIDPDADAWEQDILP</sequence>
<dbReference type="InParanoid" id="A0A4S2MY60"/>
<gene>
    <name evidence="2" type="ORF">EX30DRAFT_363677</name>
</gene>
<dbReference type="OrthoDB" id="1901244at2759"/>
<name>A0A4S2MY60_9PEZI</name>
<dbReference type="STRING" id="341454.A0A4S2MY60"/>
<keyword evidence="3" id="KW-1185">Reference proteome</keyword>
<dbReference type="PANTHER" id="PTHR31360:SF0">
    <property type="entry name" value="OIL BODY-ASSOCIATED PROTEIN 1B"/>
    <property type="match status" value="1"/>
</dbReference>
<comment type="similarity">
    <text evidence="1">Belongs to the OBAP family.</text>
</comment>
<accession>A0A4S2MY60</accession>
<dbReference type="Proteomes" id="UP000298138">
    <property type="component" value="Unassembled WGS sequence"/>
</dbReference>
<dbReference type="PANTHER" id="PTHR31360">
    <property type="match status" value="1"/>
</dbReference>
<dbReference type="Pfam" id="PF06884">
    <property type="entry name" value="DUF1264"/>
    <property type="match status" value="1"/>
</dbReference>